<gene>
    <name evidence="9" type="ORF">GCM10010185_44960</name>
</gene>
<evidence type="ECO:0000256" key="4">
    <source>
        <dbReference type="ARBA" id="ARBA00022475"/>
    </source>
</evidence>
<accession>A0A918APV5</accession>
<comment type="caution">
    <text evidence="9">The sequence shown here is derived from an EMBL/GenBank/DDBJ whole genome shotgun (WGS) entry which is preliminary data.</text>
</comment>
<name>A0A918APV5_9PSEU</name>
<keyword evidence="10" id="KW-1185">Reference proteome</keyword>
<comment type="similarity">
    <text evidence="2">Belongs to the AzlC family.</text>
</comment>
<evidence type="ECO:0000256" key="7">
    <source>
        <dbReference type="ARBA" id="ARBA00023136"/>
    </source>
</evidence>
<dbReference type="PANTHER" id="PTHR34979">
    <property type="entry name" value="INNER MEMBRANE PROTEIN YGAZ"/>
    <property type="match status" value="1"/>
</dbReference>
<comment type="subcellular location">
    <subcellularLocation>
        <location evidence="1">Cell membrane</location>
        <topology evidence="1">Multi-pass membrane protein</topology>
    </subcellularLocation>
</comment>
<dbReference type="GO" id="GO:0005886">
    <property type="term" value="C:plasma membrane"/>
    <property type="evidence" value="ECO:0007669"/>
    <property type="project" value="UniProtKB-SubCell"/>
</dbReference>
<dbReference type="Proteomes" id="UP000639606">
    <property type="component" value="Unassembled WGS sequence"/>
</dbReference>
<evidence type="ECO:0000313" key="10">
    <source>
        <dbReference type="Proteomes" id="UP000639606"/>
    </source>
</evidence>
<proteinExistence type="inferred from homology"/>
<feature type="transmembrane region" description="Helical" evidence="8">
    <location>
        <begin position="185"/>
        <end position="218"/>
    </location>
</feature>
<keyword evidence="5 8" id="KW-0812">Transmembrane</keyword>
<evidence type="ECO:0000256" key="8">
    <source>
        <dbReference type="SAM" id="Phobius"/>
    </source>
</evidence>
<dbReference type="GO" id="GO:1903785">
    <property type="term" value="P:L-valine transmembrane transport"/>
    <property type="evidence" value="ECO:0007669"/>
    <property type="project" value="TreeGrafter"/>
</dbReference>
<keyword evidence="4" id="KW-1003">Cell membrane</keyword>
<evidence type="ECO:0000256" key="3">
    <source>
        <dbReference type="ARBA" id="ARBA00022448"/>
    </source>
</evidence>
<feature type="transmembrane region" description="Helical" evidence="8">
    <location>
        <begin position="58"/>
        <end position="80"/>
    </location>
</feature>
<evidence type="ECO:0000313" key="9">
    <source>
        <dbReference type="EMBL" id="GGP67112.1"/>
    </source>
</evidence>
<dbReference type="EMBL" id="BMRG01000009">
    <property type="protein sequence ID" value="GGP67112.1"/>
    <property type="molecule type" value="Genomic_DNA"/>
</dbReference>
<dbReference type="AlphaFoldDB" id="A0A918APV5"/>
<reference evidence="9" key="1">
    <citation type="journal article" date="2014" name="Int. J. Syst. Evol. Microbiol.">
        <title>Complete genome sequence of Corynebacterium casei LMG S-19264T (=DSM 44701T), isolated from a smear-ripened cheese.</title>
        <authorList>
            <consortium name="US DOE Joint Genome Institute (JGI-PGF)"/>
            <person name="Walter F."/>
            <person name="Albersmeier A."/>
            <person name="Kalinowski J."/>
            <person name="Ruckert C."/>
        </authorList>
    </citation>
    <scope>NUCLEOTIDE SEQUENCE</scope>
    <source>
        <strain evidence="9">JCM 3313</strain>
    </source>
</reference>
<dbReference type="RefSeq" id="WP_189225268.1">
    <property type="nucleotide sequence ID" value="NZ_BMRG01000009.1"/>
</dbReference>
<reference evidence="9" key="2">
    <citation type="submission" date="2020-09" db="EMBL/GenBank/DDBJ databases">
        <authorList>
            <person name="Sun Q."/>
            <person name="Ohkuma M."/>
        </authorList>
    </citation>
    <scope>NUCLEOTIDE SEQUENCE</scope>
    <source>
        <strain evidence="9">JCM 3313</strain>
    </source>
</reference>
<feature type="transmembrane region" description="Helical" evidence="8">
    <location>
        <begin position="129"/>
        <end position="152"/>
    </location>
</feature>
<dbReference type="PANTHER" id="PTHR34979:SF1">
    <property type="entry name" value="INNER MEMBRANE PROTEIN YGAZ"/>
    <property type="match status" value="1"/>
</dbReference>
<keyword evidence="7 8" id="KW-0472">Membrane</keyword>
<evidence type="ECO:0000256" key="1">
    <source>
        <dbReference type="ARBA" id="ARBA00004651"/>
    </source>
</evidence>
<evidence type="ECO:0000256" key="6">
    <source>
        <dbReference type="ARBA" id="ARBA00022989"/>
    </source>
</evidence>
<organism evidence="9 10">
    <name type="scientific">Saccharothrix coeruleofusca</name>
    <dbReference type="NCBI Taxonomy" id="33919"/>
    <lineage>
        <taxon>Bacteria</taxon>
        <taxon>Bacillati</taxon>
        <taxon>Actinomycetota</taxon>
        <taxon>Actinomycetes</taxon>
        <taxon>Pseudonocardiales</taxon>
        <taxon>Pseudonocardiaceae</taxon>
        <taxon>Saccharothrix</taxon>
    </lineage>
</organism>
<keyword evidence="6 8" id="KW-1133">Transmembrane helix</keyword>
<dbReference type="InterPro" id="IPR011606">
    <property type="entry name" value="Brnchd-chn_aa_trnsp_permease"/>
</dbReference>
<sequence>MRSIWRTHDTDLLRDVAAIAAAAAVNGASFGAISVAGGLQWWVPLVMSVLVFAGGSQFMAVGVVAAGGSPAAAVLAGLVLNARHLPFGLAVGHVLGRGLAARLVGSHLMVDESVAFSLAQRDPARARTAFWACGVTLFLGWNLGVVAGSLVGQGIGDPGAFGLDAAFPAALLALVLPALKDTATLRAALLGAVVALATTPLLPAGVPVLLALVGLVATAGRKKTGRKKEVAA</sequence>
<evidence type="ECO:0000256" key="2">
    <source>
        <dbReference type="ARBA" id="ARBA00010735"/>
    </source>
</evidence>
<protein>
    <submittedName>
        <fullName evidence="9">Branched-chain amino acid ABC transporter permease</fullName>
    </submittedName>
</protein>
<keyword evidence="3" id="KW-0813">Transport</keyword>
<evidence type="ECO:0000256" key="5">
    <source>
        <dbReference type="ARBA" id="ARBA00022692"/>
    </source>
</evidence>
<dbReference type="Pfam" id="PF03591">
    <property type="entry name" value="AzlC"/>
    <property type="match status" value="1"/>
</dbReference>
<feature type="transmembrane region" description="Helical" evidence="8">
    <location>
        <begin position="12"/>
        <end position="38"/>
    </location>
</feature>